<name>C6LCG3_9FIRM</name>
<reference evidence="1" key="1">
    <citation type="submission" date="2009-07" db="EMBL/GenBank/DDBJ databases">
        <authorList>
            <person name="Weinstock G."/>
            <person name="Sodergren E."/>
            <person name="Clifton S."/>
            <person name="Fulton L."/>
            <person name="Fulton B."/>
            <person name="Courtney L."/>
            <person name="Fronick C."/>
            <person name="Harrison M."/>
            <person name="Strong C."/>
            <person name="Farmer C."/>
            <person name="Delahaunty K."/>
            <person name="Markovic C."/>
            <person name="Hall O."/>
            <person name="Minx P."/>
            <person name="Tomlinson C."/>
            <person name="Mitreva M."/>
            <person name="Nelson J."/>
            <person name="Hou S."/>
            <person name="Wollam A."/>
            <person name="Pepin K.H."/>
            <person name="Johnson M."/>
            <person name="Bhonagiri V."/>
            <person name="Nash W.E."/>
            <person name="Warren W."/>
            <person name="Chinwalla A."/>
            <person name="Mardis E.R."/>
            <person name="Wilson R.K."/>
        </authorList>
    </citation>
    <scope>NUCLEOTIDE SEQUENCE [LARGE SCALE GENOMIC DNA]</scope>
    <source>
        <strain evidence="1">DSM 14469</strain>
    </source>
</reference>
<dbReference type="EMBL" id="ACCL02000005">
    <property type="protein sequence ID" value="EET61627.1"/>
    <property type="molecule type" value="Genomic_DNA"/>
</dbReference>
<protein>
    <submittedName>
        <fullName evidence="1">Uncharacterized protein</fullName>
    </submittedName>
</protein>
<gene>
    <name evidence="1" type="ORF">BRYFOR_06310</name>
</gene>
<organism evidence="1 2">
    <name type="scientific">Marvinbryantia formatexigens DSM 14469</name>
    <dbReference type="NCBI Taxonomy" id="478749"/>
    <lineage>
        <taxon>Bacteria</taxon>
        <taxon>Bacillati</taxon>
        <taxon>Bacillota</taxon>
        <taxon>Clostridia</taxon>
        <taxon>Lachnospirales</taxon>
        <taxon>Lachnospiraceae</taxon>
        <taxon>Marvinbryantia</taxon>
    </lineage>
</organism>
<accession>C6LCG3</accession>
<evidence type="ECO:0000313" key="1">
    <source>
        <dbReference type="EMBL" id="EET61627.1"/>
    </source>
</evidence>
<evidence type="ECO:0000313" key="2">
    <source>
        <dbReference type="Proteomes" id="UP000005561"/>
    </source>
</evidence>
<keyword evidence="2" id="KW-1185">Reference proteome</keyword>
<dbReference type="Proteomes" id="UP000005561">
    <property type="component" value="Unassembled WGS sequence"/>
</dbReference>
<comment type="caution">
    <text evidence="1">The sequence shown here is derived from an EMBL/GenBank/DDBJ whole genome shotgun (WGS) entry which is preliminary data.</text>
</comment>
<sequence>MGSRQGLPAGIFSFQKKQKCLRIKAASQKDWQAKERRLFVNKMSMPLNIYHLL</sequence>
<dbReference type="AlphaFoldDB" id="C6LCG3"/>
<proteinExistence type="predicted"/>